<dbReference type="Proteomes" id="UP000320585">
    <property type="component" value="Chromosome"/>
</dbReference>
<accession>A0A8D4UV81</accession>
<dbReference type="GO" id="GO:0016757">
    <property type="term" value="F:glycosyltransferase activity"/>
    <property type="evidence" value="ECO:0007669"/>
    <property type="project" value="UniProtKB-KW"/>
</dbReference>
<dbReference type="CDD" id="cd00761">
    <property type="entry name" value="Glyco_tranf_GTA_type"/>
    <property type="match status" value="1"/>
</dbReference>
<dbReference type="EMBL" id="AP019697">
    <property type="protein sequence ID" value="BBK25624.1"/>
    <property type="molecule type" value="Genomic_DNA"/>
</dbReference>
<name>A0A8D4UV81_9FIRM</name>
<dbReference type="AlphaFoldDB" id="A0A8D4UV81"/>
<evidence type="ECO:0000259" key="3">
    <source>
        <dbReference type="Pfam" id="PF00535"/>
    </source>
</evidence>
<dbReference type="Gene3D" id="3.90.550.10">
    <property type="entry name" value="Spore Coat Polysaccharide Biosynthesis Protein SpsA, Chain A"/>
    <property type="match status" value="1"/>
</dbReference>
<organism evidence="4 5">
    <name type="scientific">Dialister hominis</name>
    <dbReference type="NCBI Taxonomy" id="2582419"/>
    <lineage>
        <taxon>Bacteria</taxon>
        <taxon>Bacillati</taxon>
        <taxon>Bacillota</taxon>
        <taxon>Negativicutes</taxon>
        <taxon>Veillonellales</taxon>
        <taxon>Veillonellaceae</taxon>
        <taxon>Dialister</taxon>
    </lineage>
</organism>
<dbReference type="GeneID" id="92716781"/>
<evidence type="ECO:0000313" key="4">
    <source>
        <dbReference type="EMBL" id="BBK25624.1"/>
    </source>
</evidence>
<reference evidence="5" key="1">
    <citation type="submission" date="2019-05" db="EMBL/GenBank/DDBJ databases">
        <title>Complete genome sequencing of Dialister sp. strain 5BBH33.</title>
        <authorList>
            <person name="Sakamoto M."/>
            <person name="Murakami T."/>
            <person name="Mori H."/>
        </authorList>
    </citation>
    <scope>NUCLEOTIDE SEQUENCE [LARGE SCALE GENOMIC DNA]</scope>
    <source>
        <strain evidence="5">5BBH33</strain>
    </source>
</reference>
<evidence type="ECO:0000256" key="1">
    <source>
        <dbReference type="ARBA" id="ARBA00022676"/>
    </source>
</evidence>
<proteinExistence type="predicted"/>
<dbReference type="OrthoDB" id="396512at2"/>
<evidence type="ECO:0000256" key="2">
    <source>
        <dbReference type="ARBA" id="ARBA00022679"/>
    </source>
</evidence>
<dbReference type="RefSeq" id="WP_143332703.1">
    <property type="nucleotide sequence ID" value="NZ_AP019697.1"/>
</dbReference>
<gene>
    <name evidence="4" type="ORF">Dia5BBH33_15590</name>
</gene>
<keyword evidence="5" id="KW-1185">Reference proteome</keyword>
<keyword evidence="2 4" id="KW-0808">Transferase</keyword>
<keyword evidence="1" id="KW-0328">Glycosyltransferase</keyword>
<dbReference type="SUPFAM" id="SSF53448">
    <property type="entry name" value="Nucleotide-diphospho-sugar transferases"/>
    <property type="match status" value="1"/>
</dbReference>
<feature type="domain" description="Glycosyltransferase 2-like" evidence="3">
    <location>
        <begin position="7"/>
        <end position="110"/>
    </location>
</feature>
<sequence length="324" mass="37896">MDNKLISVIVACYNVERYLDRCVESILGQTYSDLEIILVDDGSTDKTGQLCDCWAGRDARVQVLHKANGGLSDARNAGIKKAHGKWLGFVDGDDFIRSTMYERLYEQRTEWGITVCGFETEKAGERNLCPAIDAEMKPEDSVNLYIGNELQCHYSGVFTYFGSYSWNKLYDHCLFDCVTYPKGKKYEDMYIIFDLLHAARKVHFISSCEYIYVQNPDSITHAGEIIHESLFARIKQKEQLKRYWGKIDSRMDELVACEYFLILFRYSFLSTAEQLKNKETAKWAWRNIHQIGYSRFPLKMKLKSLLFMYFPRMVRGLRHIYHLR</sequence>
<dbReference type="Pfam" id="PF00535">
    <property type="entry name" value="Glycos_transf_2"/>
    <property type="match status" value="1"/>
</dbReference>
<dbReference type="PANTHER" id="PTHR22916">
    <property type="entry name" value="GLYCOSYLTRANSFERASE"/>
    <property type="match status" value="1"/>
</dbReference>
<evidence type="ECO:0000313" key="5">
    <source>
        <dbReference type="Proteomes" id="UP000320585"/>
    </source>
</evidence>
<protein>
    <submittedName>
        <fullName evidence="4">Glycosyl transferase family 2</fullName>
    </submittedName>
</protein>
<dbReference type="PANTHER" id="PTHR22916:SF51">
    <property type="entry name" value="GLYCOSYLTRANSFERASE EPSH-RELATED"/>
    <property type="match status" value="1"/>
</dbReference>
<dbReference type="InterPro" id="IPR029044">
    <property type="entry name" value="Nucleotide-diphossugar_trans"/>
</dbReference>
<dbReference type="InterPro" id="IPR001173">
    <property type="entry name" value="Glyco_trans_2-like"/>
</dbReference>
<dbReference type="KEGG" id="dho:Dia5BBH33_15590"/>